<dbReference type="InterPro" id="IPR016702">
    <property type="entry name" value="ATP5MG_metazoa"/>
</dbReference>
<dbReference type="GO" id="GO:0045259">
    <property type="term" value="C:proton-transporting ATP synthase complex"/>
    <property type="evidence" value="ECO:0007669"/>
    <property type="project" value="UniProtKB-UniRule"/>
</dbReference>
<evidence type="ECO:0000256" key="9">
    <source>
        <dbReference type="ARBA" id="ARBA00023310"/>
    </source>
</evidence>
<accession>A0A0K8TQ25</accession>
<evidence type="ECO:0000256" key="2">
    <source>
        <dbReference type="ARBA" id="ARBA00005699"/>
    </source>
</evidence>
<comment type="similarity">
    <text evidence="2 10">Belongs to the ATPase g subunit family.</text>
</comment>
<dbReference type="PIRSF" id="PIRSF017835">
    <property type="entry name" value="ATP-synth_g_mitoch_animal"/>
    <property type="match status" value="1"/>
</dbReference>
<evidence type="ECO:0000256" key="10">
    <source>
        <dbReference type="PIRNR" id="PIRNR017835"/>
    </source>
</evidence>
<evidence type="ECO:0000313" key="11">
    <source>
        <dbReference type="EMBL" id="JAI16238.1"/>
    </source>
</evidence>
<dbReference type="Pfam" id="PF04718">
    <property type="entry name" value="ATP-synt_G"/>
    <property type="match status" value="1"/>
</dbReference>
<dbReference type="GO" id="GO:0031966">
    <property type="term" value="C:mitochondrial membrane"/>
    <property type="evidence" value="ECO:0007669"/>
    <property type="project" value="UniProtKB-SubCell"/>
</dbReference>
<dbReference type="GO" id="GO:0015078">
    <property type="term" value="F:proton transmembrane transporter activity"/>
    <property type="evidence" value="ECO:0007669"/>
    <property type="project" value="UniProtKB-UniRule"/>
</dbReference>
<keyword evidence="5 10" id="KW-0375">Hydrogen ion transport</keyword>
<keyword evidence="4 10" id="KW-0138">CF(0)</keyword>
<keyword evidence="9 10" id="KW-0066">ATP synthesis</keyword>
<dbReference type="EMBL" id="GDAI01001365">
    <property type="protein sequence ID" value="JAI16238.1"/>
    <property type="molecule type" value="mRNA"/>
</dbReference>
<dbReference type="AlphaFoldDB" id="A0A0K8TQ25"/>
<keyword evidence="6 10" id="KW-0406">Ion transport</keyword>
<reference evidence="11" key="1">
    <citation type="journal article" date="2015" name="Insect Biochem. Mol. Biol.">
        <title>An insight into the sialome of the horse fly, Tabanus bromius.</title>
        <authorList>
            <person name="Ribeiro J.M."/>
            <person name="Kazimirova M."/>
            <person name="Takac P."/>
            <person name="Andersen J.F."/>
            <person name="Francischetti I.M."/>
        </authorList>
    </citation>
    <scope>NUCLEOTIDE SEQUENCE</scope>
</reference>
<sequence>MAAVANKGSALLSNLLTQARPKFQVFLKYAKVELTPPSPGDIPAIRDGIGKLITGARTGAWKQVTVREAWLNTLVTAEVLFWFYVGECIGKRHLVGYKV</sequence>
<dbReference type="InterPro" id="IPR006808">
    <property type="entry name" value="ATP_synth_F0_gsu_mt"/>
</dbReference>
<proteinExistence type="evidence at transcript level"/>
<keyword evidence="8 10" id="KW-0472">Membrane</keyword>
<dbReference type="PANTHER" id="PTHR12386">
    <property type="entry name" value="ATP SYNTHASE SUBUNIT"/>
    <property type="match status" value="1"/>
</dbReference>
<evidence type="ECO:0000256" key="3">
    <source>
        <dbReference type="ARBA" id="ARBA00022448"/>
    </source>
</evidence>
<evidence type="ECO:0000256" key="1">
    <source>
        <dbReference type="ARBA" id="ARBA00004325"/>
    </source>
</evidence>
<evidence type="ECO:0000256" key="8">
    <source>
        <dbReference type="ARBA" id="ARBA00023136"/>
    </source>
</evidence>
<evidence type="ECO:0000256" key="5">
    <source>
        <dbReference type="ARBA" id="ARBA00022781"/>
    </source>
</evidence>
<comment type="subcellular location">
    <subcellularLocation>
        <location evidence="1">Mitochondrion membrane</location>
    </subcellularLocation>
</comment>
<evidence type="ECO:0000256" key="7">
    <source>
        <dbReference type="ARBA" id="ARBA00023128"/>
    </source>
</evidence>
<evidence type="ECO:0000256" key="6">
    <source>
        <dbReference type="ARBA" id="ARBA00023065"/>
    </source>
</evidence>
<dbReference type="GO" id="GO:0015986">
    <property type="term" value="P:proton motive force-driven ATP synthesis"/>
    <property type="evidence" value="ECO:0007669"/>
    <property type="project" value="UniProtKB-UniRule"/>
</dbReference>
<evidence type="ECO:0000256" key="4">
    <source>
        <dbReference type="ARBA" id="ARBA00022547"/>
    </source>
</evidence>
<protein>
    <recommendedName>
        <fullName evidence="10">ATP synthase subunit g</fullName>
        <shortName evidence="10">ATPase subunit g</shortName>
    </recommendedName>
</protein>
<name>A0A0K8TQ25_TABBR</name>
<keyword evidence="7 10" id="KW-0496">Mitochondrion</keyword>
<organism evidence="11">
    <name type="scientific">Tabanus bromius</name>
    <name type="common">Band-eyed brown horse fly</name>
    <dbReference type="NCBI Taxonomy" id="304241"/>
    <lineage>
        <taxon>Eukaryota</taxon>
        <taxon>Metazoa</taxon>
        <taxon>Ecdysozoa</taxon>
        <taxon>Arthropoda</taxon>
        <taxon>Hexapoda</taxon>
        <taxon>Insecta</taxon>
        <taxon>Pterygota</taxon>
        <taxon>Neoptera</taxon>
        <taxon>Endopterygota</taxon>
        <taxon>Diptera</taxon>
        <taxon>Brachycera</taxon>
        <taxon>Tabanomorpha</taxon>
        <taxon>Tabanoidea</taxon>
        <taxon>Tabanidae</taxon>
        <taxon>Tabanus</taxon>
    </lineage>
</organism>
<keyword evidence="3 10" id="KW-0813">Transport</keyword>